<evidence type="ECO:0000313" key="5">
    <source>
        <dbReference type="EMBL" id="MBB3928349.1"/>
    </source>
</evidence>
<dbReference type="GO" id="GO:0003677">
    <property type="term" value="F:DNA binding"/>
    <property type="evidence" value="ECO:0007669"/>
    <property type="project" value="UniProtKB-KW"/>
</dbReference>
<dbReference type="PANTHER" id="PTHR33204:SF37">
    <property type="entry name" value="HTH-TYPE TRANSCRIPTIONAL REGULATOR YODB"/>
    <property type="match status" value="1"/>
</dbReference>
<gene>
    <name evidence="5" type="ORF">GGR43_004093</name>
</gene>
<dbReference type="InterPro" id="IPR002577">
    <property type="entry name" value="HTH_HxlR"/>
</dbReference>
<dbReference type="InterPro" id="IPR036388">
    <property type="entry name" value="WH-like_DNA-bd_sf"/>
</dbReference>
<proteinExistence type="predicted"/>
<dbReference type="RefSeq" id="WP_188073629.1">
    <property type="nucleotide sequence ID" value="NZ_BSPS01000044.1"/>
</dbReference>
<name>A0A7W6FSR7_9SPHN</name>
<keyword evidence="6" id="KW-1185">Reference proteome</keyword>
<evidence type="ECO:0000256" key="3">
    <source>
        <dbReference type="ARBA" id="ARBA00023163"/>
    </source>
</evidence>
<keyword evidence="3" id="KW-0804">Transcription</keyword>
<dbReference type="AlphaFoldDB" id="A0A7W6FSR7"/>
<comment type="caution">
    <text evidence="5">The sequence shown here is derived from an EMBL/GenBank/DDBJ whole genome shotgun (WGS) entry which is preliminary data.</text>
</comment>
<dbReference type="PROSITE" id="PS51118">
    <property type="entry name" value="HTH_HXLR"/>
    <property type="match status" value="1"/>
</dbReference>
<keyword evidence="1" id="KW-0805">Transcription regulation</keyword>
<evidence type="ECO:0000259" key="4">
    <source>
        <dbReference type="PROSITE" id="PS51118"/>
    </source>
</evidence>
<accession>A0A7W6FSR7</accession>
<keyword evidence="2 5" id="KW-0238">DNA-binding</keyword>
<protein>
    <submittedName>
        <fullName evidence="5">DNA-binding HxlR family transcriptional regulator</fullName>
    </submittedName>
</protein>
<dbReference type="Proteomes" id="UP000571950">
    <property type="component" value="Unassembled WGS sequence"/>
</dbReference>
<evidence type="ECO:0000256" key="2">
    <source>
        <dbReference type="ARBA" id="ARBA00023125"/>
    </source>
</evidence>
<dbReference type="PANTHER" id="PTHR33204">
    <property type="entry name" value="TRANSCRIPTIONAL REGULATOR, MARR FAMILY"/>
    <property type="match status" value="1"/>
</dbReference>
<sequence>MPAPLPQLQPGDAYNPDCPTRHILDRIGDKWAVLVLLTLKDGPVRFNLLRRRIGAISQKMLSQTLKSLERDGLVSRAAFPTVPVTVEYALTPLADGLIGLLDDITRWAEAHVGDIMAARRAHDAMAARRAHDAEAHGRQAAARAYG</sequence>
<dbReference type="SUPFAM" id="SSF46785">
    <property type="entry name" value="Winged helix' DNA-binding domain"/>
    <property type="match status" value="1"/>
</dbReference>
<dbReference type="Pfam" id="PF01638">
    <property type="entry name" value="HxlR"/>
    <property type="match status" value="1"/>
</dbReference>
<feature type="domain" description="HTH hxlR-type" evidence="4">
    <location>
        <begin position="18"/>
        <end position="116"/>
    </location>
</feature>
<organism evidence="5 6">
    <name type="scientific">Sphingobium jiangsuense</name>
    <dbReference type="NCBI Taxonomy" id="870476"/>
    <lineage>
        <taxon>Bacteria</taxon>
        <taxon>Pseudomonadati</taxon>
        <taxon>Pseudomonadota</taxon>
        <taxon>Alphaproteobacteria</taxon>
        <taxon>Sphingomonadales</taxon>
        <taxon>Sphingomonadaceae</taxon>
        <taxon>Sphingobium</taxon>
    </lineage>
</organism>
<evidence type="ECO:0000313" key="6">
    <source>
        <dbReference type="Proteomes" id="UP000571950"/>
    </source>
</evidence>
<dbReference type="InterPro" id="IPR036390">
    <property type="entry name" value="WH_DNA-bd_sf"/>
</dbReference>
<dbReference type="Gene3D" id="1.10.10.10">
    <property type="entry name" value="Winged helix-like DNA-binding domain superfamily/Winged helix DNA-binding domain"/>
    <property type="match status" value="1"/>
</dbReference>
<evidence type="ECO:0000256" key="1">
    <source>
        <dbReference type="ARBA" id="ARBA00023015"/>
    </source>
</evidence>
<reference evidence="5 6" key="1">
    <citation type="submission" date="2020-08" db="EMBL/GenBank/DDBJ databases">
        <title>Genomic Encyclopedia of Type Strains, Phase IV (KMG-IV): sequencing the most valuable type-strain genomes for metagenomic binning, comparative biology and taxonomic classification.</title>
        <authorList>
            <person name="Goeker M."/>
        </authorList>
    </citation>
    <scope>NUCLEOTIDE SEQUENCE [LARGE SCALE GENOMIC DNA]</scope>
    <source>
        <strain evidence="5 6">DSM 26189</strain>
    </source>
</reference>
<dbReference type="EMBL" id="JACIDT010000022">
    <property type="protein sequence ID" value="MBB3928349.1"/>
    <property type="molecule type" value="Genomic_DNA"/>
</dbReference>